<dbReference type="EMBL" id="JBDKXB010000005">
    <property type="protein sequence ID" value="MEY6431920.1"/>
    <property type="molecule type" value="Genomic_DNA"/>
</dbReference>
<evidence type="ECO:0000313" key="16">
    <source>
        <dbReference type="Proteomes" id="UP001564408"/>
    </source>
</evidence>
<dbReference type="Pfam" id="PF01312">
    <property type="entry name" value="Bac_export_2"/>
    <property type="match status" value="1"/>
</dbReference>
<feature type="transmembrane region" description="Helical" evidence="13">
    <location>
        <begin position="146"/>
        <end position="166"/>
    </location>
</feature>
<evidence type="ECO:0000256" key="4">
    <source>
        <dbReference type="ARBA" id="ARBA00022448"/>
    </source>
</evidence>
<keyword evidence="15" id="KW-0966">Cell projection</keyword>
<dbReference type="InterPro" id="IPR029025">
    <property type="entry name" value="T3SS_substrate_exporter_C"/>
</dbReference>
<evidence type="ECO:0000256" key="3">
    <source>
        <dbReference type="ARBA" id="ARBA00021622"/>
    </source>
</evidence>
<keyword evidence="5 13" id="KW-1003">Cell membrane</keyword>
<evidence type="ECO:0000256" key="12">
    <source>
        <dbReference type="ARBA" id="ARBA00025078"/>
    </source>
</evidence>
<keyword evidence="8 13" id="KW-0653">Protein transport</keyword>
<dbReference type="PANTHER" id="PTHR30531:SF12">
    <property type="entry name" value="FLAGELLAR BIOSYNTHETIC PROTEIN FLHB"/>
    <property type="match status" value="1"/>
</dbReference>
<evidence type="ECO:0000256" key="7">
    <source>
        <dbReference type="ARBA" id="ARBA00022795"/>
    </source>
</evidence>
<feature type="transmembrane region" description="Helical" evidence="13">
    <location>
        <begin position="186"/>
        <end position="214"/>
    </location>
</feature>
<evidence type="ECO:0000256" key="10">
    <source>
        <dbReference type="ARBA" id="ARBA00023136"/>
    </source>
</evidence>
<evidence type="ECO:0000256" key="1">
    <source>
        <dbReference type="ARBA" id="ARBA00004651"/>
    </source>
</evidence>
<evidence type="ECO:0000256" key="14">
    <source>
        <dbReference type="SAM" id="MobiDB-lite"/>
    </source>
</evidence>
<evidence type="ECO:0000256" key="9">
    <source>
        <dbReference type="ARBA" id="ARBA00022989"/>
    </source>
</evidence>
<evidence type="ECO:0000256" key="11">
    <source>
        <dbReference type="ARBA" id="ARBA00023225"/>
    </source>
</evidence>
<reference evidence="15 16" key="1">
    <citation type="submission" date="2024-05" db="EMBL/GenBank/DDBJ databases">
        <title>Genome Sequence and Characterization of the New Strain Purple Sulfur Bacterium of Genus Thioalkalicoccus.</title>
        <authorList>
            <person name="Bryantseva I.A."/>
            <person name="Kyndt J.A."/>
            <person name="Imhoff J.F."/>
        </authorList>
    </citation>
    <scope>NUCLEOTIDE SEQUENCE [LARGE SCALE GENOMIC DNA]</scope>
    <source>
        <strain evidence="15 16">Um2</strain>
    </source>
</reference>
<feature type="transmembrane region" description="Helical" evidence="13">
    <location>
        <begin position="33"/>
        <end position="53"/>
    </location>
</feature>
<evidence type="ECO:0000256" key="5">
    <source>
        <dbReference type="ARBA" id="ARBA00022475"/>
    </source>
</evidence>
<comment type="similarity">
    <text evidence="2 13">Belongs to the type III secretion exporter family.</text>
</comment>
<dbReference type="SUPFAM" id="SSF160544">
    <property type="entry name" value="EscU C-terminal domain-like"/>
    <property type="match status" value="1"/>
</dbReference>
<keyword evidence="10 13" id="KW-0472">Membrane</keyword>
<evidence type="ECO:0000313" key="15">
    <source>
        <dbReference type="EMBL" id="MEY6431920.1"/>
    </source>
</evidence>
<dbReference type="Gene3D" id="3.40.1690.10">
    <property type="entry name" value="secretion proteins EscU"/>
    <property type="match status" value="1"/>
</dbReference>
<comment type="subcellular location">
    <subcellularLocation>
        <location evidence="1">Cell membrane</location>
        <topology evidence="1">Multi-pass membrane protein</topology>
    </subcellularLocation>
</comment>
<comment type="caution">
    <text evidence="15">The sequence shown here is derived from an EMBL/GenBank/DDBJ whole genome shotgun (WGS) entry which is preliminary data.</text>
</comment>
<proteinExistence type="inferred from homology"/>
<name>A0ABV4BHL7_9GAMM</name>
<dbReference type="NCBIfam" id="TIGR00328">
    <property type="entry name" value="flhB"/>
    <property type="match status" value="1"/>
</dbReference>
<dbReference type="InterPro" id="IPR006135">
    <property type="entry name" value="T3SS_substrate_exporter"/>
</dbReference>
<keyword evidence="11 13" id="KW-1006">Bacterial flagellum protein export</keyword>
<dbReference type="InterPro" id="IPR006136">
    <property type="entry name" value="FlhB"/>
</dbReference>
<keyword evidence="7 13" id="KW-1005">Bacterial flagellum biogenesis</keyword>
<accession>A0ABV4BHL7</accession>
<evidence type="ECO:0000256" key="8">
    <source>
        <dbReference type="ARBA" id="ARBA00022927"/>
    </source>
</evidence>
<dbReference type="PANTHER" id="PTHR30531">
    <property type="entry name" value="FLAGELLAR BIOSYNTHETIC PROTEIN FLHB"/>
    <property type="match status" value="1"/>
</dbReference>
<dbReference type="PRINTS" id="PR00950">
    <property type="entry name" value="TYPE3IMSPROT"/>
</dbReference>
<keyword evidence="15" id="KW-0282">Flagellum</keyword>
<keyword evidence="16" id="KW-1185">Reference proteome</keyword>
<dbReference type="Gene3D" id="6.10.250.2080">
    <property type="match status" value="1"/>
</dbReference>
<dbReference type="RefSeq" id="WP_369666303.1">
    <property type="nucleotide sequence ID" value="NZ_JBDKXB010000005.1"/>
</dbReference>
<protein>
    <recommendedName>
        <fullName evidence="3 13">Flagellar biosynthetic protein FlhB</fullName>
    </recommendedName>
</protein>
<evidence type="ECO:0000256" key="13">
    <source>
        <dbReference type="RuleBase" id="RU364091"/>
    </source>
</evidence>
<gene>
    <name evidence="13 15" type="primary">flhB</name>
    <name evidence="15" type="ORF">ABC977_05795</name>
</gene>
<evidence type="ECO:0000256" key="6">
    <source>
        <dbReference type="ARBA" id="ARBA00022692"/>
    </source>
</evidence>
<keyword evidence="15" id="KW-0969">Cilium</keyword>
<dbReference type="Proteomes" id="UP001564408">
    <property type="component" value="Unassembled WGS sequence"/>
</dbReference>
<feature type="transmembrane region" description="Helical" evidence="13">
    <location>
        <begin position="90"/>
        <end position="117"/>
    </location>
</feature>
<keyword evidence="9 13" id="KW-1133">Transmembrane helix</keyword>
<keyword evidence="6 13" id="KW-0812">Transmembrane</keyword>
<sequence length="372" mass="40805">MDKKPAQERTEQPTPKRLLDAKKKGQVPRSRELNTAMILTVGALILFVLGPTLGKGLSEVMAEALVLHAEDLDSPMAMVDRLARVVQQTLVLFAPFGLAMVITALISPALLGGWAVSAQSLQPKLERLDPIKGLGRMVSARALVEFVKAIAKLVLVAGVGGGYIWAHRSEILAPPKATVMLDIIGAFQLFGVLLILLAAATFLIAFIDVPFQLWDHTKKLRMTRQEVRDELKETEGRPEVKSRIRQLQREFARRRMMEEVPTADVVVTNPTHVAVALRYDALKSGAPRVVAKGADLVAGRVRALAEIHGVEIIEAPPLARALYHQVKLGQEIPASLYLAVAQLLAYVFQLRAARKAGTRQPERPRDLPVPDQ</sequence>
<evidence type="ECO:0000256" key="2">
    <source>
        <dbReference type="ARBA" id="ARBA00010690"/>
    </source>
</evidence>
<organism evidence="15 16">
    <name type="scientific">Thioalkalicoccus limnaeus</name>
    <dbReference type="NCBI Taxonomy" id="120681"/>
    <lineage>
        <taxon>Bacteria</taxon>
        <taxon>Pseudomonadati</taxon>
        <taxon>Pseudomonadota</taxon>
        <taxon>Gammaproteobacteria</taxon>
        <taxon>Chromatiales</taxon>
        <taxon>Chromatiaceae</taxon>
        <taxon>Thioalkalicoccus</taxon>
    </lineage>
</organism>
<keyword evidence="4 13" id="KW-0813">Transport</keyword>
<feature type="compositionally biased region" description="Basic and acidic residues" evidence="14">
    <location>
        <begin position="1"/>
        <end position="11"/>
    </location>
</feature>
<comment type="function">
    <text evidence="12 13">Required for formation of the rod structure in the basal body of the flagellar apparatus. Together with FliI and FliH, may constitute the export apparatus of flagellin.</text>
</comment>
<feature type="region of interest" description="Disordered" evidence="14">
    <location>
        <begin position="1"/>
        <end position="25"/>
    </location>
</feature>